<dbReference type="AlphaFoldDB" id="A0A8H5GXK6"/>
<evidence type="ECO:0000313" key="2">
    <source>
        <dbReference type="Proteomes" id="UP000518752"/>
    </source>
</evidence>
<keyword evidence="2" id="KW-1185">Reference proteome</keyword>
<evidence type="ECO:0000313" key="1">
    <source>
        <dbReference type="EMBL" id="KAF5372824.1"/>
    </source>
</evidence>
<comment type="caution">
    <text evidence="1">The sequence shown here is derived from an EMBL/GenBank/DDBJ whole genome shotgun (WGS) entry which is preliminary data.</text>
</comment>
<dbReference type="Proteomes" id="UP000518752">
    <property type="component" value="Unassembled WGS sequence"/>
</dbReference>
<dbReference type="EMBL" id="JAACJN010000108">
    <property type="protein sequence ID" value="KAF5372824.1"/>
    <property type="molecule type" value="Genomic_DNA"/>
</dbReference>
<protein>
    <submittedName>
        <fullName evidence="1">Uncharacterized protein</fullName>
    </submittedName>
</protein>
<organism evidence="1 2">
    <name type="scientific">Collybiopsis confluens</name>
    <dbReference type="NCBI Taxonomy" id="2823264"/>
    <lineage>
        <taxon>Eukaryota</taxon>
        <taxon>Fungi</taxon>
        <taxon>Dikarya</taxon>
        <taxon>Basidiomycota</taxon>
        <taxon>Agaricomycotina</taxon>
        <taxon>Agaricomycetes</taxon>
        <taxon>Agaricomycetidae</taxon>
        <taxon>Agaricales</taxon>
        <taxon>Marasmiineae</taxon>
        <taxon>Omphalotaceae</taxon>
        <taxon>Collybiopsis</taxon>
    </lineage>
</organism>
<dbReference type="OrthoDB" id="3353871at2759"/>
<sequence>MVTRMEAILQEESVLQWLDLYPDVKARFEHGSTEDPLSLDNQQLCDFFLSYVGAVYLSRGCSIRPVLENWIVGLIALEGDEPEPTVTFSNTDGSSSECIPSADAPPGYYQSFTTLPTPPISPIQSMGSPLISPSATTSNSPRFGYSSTSRIGLNLVNKMVTLNGLNLSYRTEKKLSSNNQEQWTLRFNGSERGRGTGPIKIDAKEEAAYQACVTMGWI</sequence>
<accession>A0A8H5GXK6</accession>
<reference evidence="1 2" key="1">
    <citation type="journal article" date="2020" name="ISME J.">
        <title>Uncovering the hidden diversity of litter-decomposition mechanisms in mushroom-forming fungi.</title>
        <authorList>
            <person name="Floudas D."/>
            <person name="Bentzer J."/>
            <person name="Ahren D."/>
            <person name="Johansson T."/>
            <person name="Persson P."/>
            <person name="Tunlid A."/>
        </authorList>
    </citation>
    <scope>NUCLEOTIDE SEQUENCE [LARGE SCALE GENOMIC DNA]</scope>
    <source>
        <strain evidence="1 2">CBS 406.79</strain>
    </source>
</reference>
<gene>
    <name evidence="1" type="ORF">D9757_011120</name>
</gene>
<name>A0A8H5GXK6_9AGAR</name>
<proteinExistence type="predicted"/>
<dbReference type="CDD" id="cd00048">
    <property type="entry name" value="DSRM_SF"/>
    <property type="match status" value="1"/>
</dbReference>